<dbReference type="EMBL" id="BNJJ01000039">
    <property type="protein sequence ID" value="GHO89563.1"/>
    <property type="molecule type" value="Genomic_DNA"/>
</dbReference>
<comment type="caution">
    <text evidence="1">The sequence shown here is derived from an EMBL/GenBank/DDBJ whole genome shotgun (WGS) entry which is preliminary data.</text>
</comment>
<organism evidence="1 2">
    <name type="scientific">Dictyobacter formicarum</name>
    <dbReference type="NCBI Taxonomy" id="2778368"/>
    <lineage>
        <taxon>Bacteria</taxon>
        <taxon>Bacillati</taxon>
        <taxon>Chloroflexota</taxon>
        <taxon>Ktedonobacteria</taxon>
        <taxon>Ktedonobacterales</taxon>
        <taxon>Dictyobacteraceae</taxon>
        <taxon>Dictyobacter</taxon>
    </lineage>
</organism>
<accession>A0ABQ3VUS3</accession>
<keyword evidence="2" id="KW-1185">Reference proteome</keyword>
<protein>
    <submittedName>
        <fullName evidence="1">Uncharacterized protein</fullName>
    </submittedName>
</protein>
<gene>
    <name evidence="1" type="ORF">KSZ_75690</name>
</gene>
<dbReference type="RefSeq" id="WP_201367131.1">
    <property type="nucleotide sequence ID" value="NZ_BNJJ01000039.1"/>
</dbReference>
<dbReference type="SUPFAM" id="SSF56209">
    <property type="entry name" value="Nitrile hydratase alpha chain"/>
    <property type="match status" value="1"/>
</dbReference>
<reference evidence="1 2" key="1">
    <citation type="journal article" date="2021" name="Int. J. Syst. Evol. Microbiol.">
        <title>Reticulibacter mediterranei gen. nov., sp. nov., within the new family Reticulibacteraceae fam. nov., and Ktedonospora formicarum gen. nov., sp. nov., Ktedonobacter robiniae sp. nov., Dictyobacter formicarum sp. nov. and Dictyobacter arantiisoli sp. nov., belonging to the class Ktedonobacteria.</title>
        <authorList>
            <person name="Yabe S."/>
            <person name="Zheng Y."/>
            <person name="Wang C.M."/>
            <person name="Sakai Y."/>
            <person name="Abe K."/>
            <person name="Yokota A."/>
            <person name="Donadio S."/>
            <person name="Cavaletti L."/>
            <person name="Monciardini P."/>
        </authorList>
    </citation>
    <scope>NUCLEOTIDE SEQUENCE [LARGE SCALE GENOMIC DNA]</scope>
    <source>
        <strain evidence="1 2">SOSP1-9</strain>
    </source>
</reference>
<dbReference type="NCBIfam" id="NF038399">
    <property type="entry name" value="NH_RiPP_Os17"/>
    <property type="match status" value="1"/>
</dbReference>
<dbReference type="InterPro" id="IPR036648">
    <property type="entry name" value="CN_Hdrase_a/SCN_Hdrase_g_sf"/>
</dbReference>
<evidence type="ECO:0000313" key="2">
    <source>
        <dbReference type="Proteomes" id="UP000635565"/>
    </source>
</evidence>
<name>A0ABQ3VUS3_9CHLR</name>
<evidence type="ECO:0000313" key="1">
    <source>
        <dbReference type="EMBL" id="GHO89563.1"/>
    </source>
</evidence>
<sequence>MSWKAINVILGRAATDEDFCQKLLKDPVRAIKQQHFALTKDEEEKLSRIVAQDLADFSQQVLTSFGKE</sequence>
<dbReference type="Proteomes" id="UP000635565">
    <property type="component" value="Unassembled WGS sequence"/>
</dbReference>
<proteinExistence type="predicted"/>